<gene>
    <name evidence="1" type="ORF">FHS13_000916</name>
</gene>
<evidence type="ECO:0000313" key="2">
    <source>
        <dbReference type="Proteomes" id="UP000536604"/>
    </source>
</evidence>
<evidence type="ECO:0000313" key="1">
    <source>
        <dbReference type="EMBL" id="MBB6118984.1"/>
    </source>
</evidence>
<protein>
    <submittedName>
        <fullName evidence="1">Uncharacterized protein</fullName>
    </submittedName>
</protein>
<reference evidence="1 2" key="1">
    <citation type="submission" date="2020-08" db="EMBL/GenBank/DDBJ databases">
        <title>Genomic Encyclopedia of Type Strains, Phase III (KMG-III): the genomes of soil and plant-associated and newly described type strains.</title>
        <authorList>
            <person name="Whitman W."/>
        </authorList>
    </citation>
    <scope>NUCLEOTIDE SEQUENCE [LARGE SCALE GENOMIC DNA]</scope>
    <source>
        <strain evidence="1 2">CECT 8712</strain>
    </source>
</reference>
<proteinExistence type="predicted"/>
<comment type="caution">
    <text evidence="1">The sequence shown here is derived from an EMBL/GenBank/DDBJ whole genome shotgun (WGS) entry which is preliminary data.</text>
</comment>
<name>A0A841ILT7_9ACTN</name>
<dbReference type="Proteomes" id="UP000536604">
    <property type="component" value="Unassembled WGS sequence"/>
</dbReference>
<keyword evidence="2" id="KW-1185">Reference proteome</keyword>
<dbReference type="AlphaFoldDB" id="A0A841ILT7"/>
<dbReference type="RefSeq" id="WP_184287903.1">
    <property type="nucleotide sequence ID" value="NZ_JACHJO010000002.1"/>
</dbReference>
<organism evidence="1 2">
    <name type="scientific">Nocardiopsis algeriensis</name>
    <dbReference type="NCBI Taxonomy" id="1478215"/>
    <lineage>
        <taxon>Bacteria</taxon>
        <taxon>Bacillati</taxon>
        <taxon>Actinomycetota</taxon>
        <taxon>Actinomycetes</taxon>
        <taxon>Streptosporangiales</taxon>
        <taxon>Nocardiopsidaceae</taxon>
        <taxon>Nocardiopsis</taxon>
    </lineage>
</organism>
<sequence length="338" mass="36338">MWRWNPAAPRPLRGHEIEAHLAPASLGTDPLLRAGAEAVLDGDTRAGLTLLADSRDDPERRVLEAEVLGRAAIDRFEELTEHLDGGADRADLLLWMGNTLLARARRSGGGTADRKAAVAVLGDAVQLLLTAAGLRPDDAAPWVALQTAAMGAGAEREEKDRLWQEADRRAPHLFAAHMTRVRSLSPLRGGSEEEMFAFAGAAADGAPEGDPLPALLALAHAEFLRAERRRLSGEVFLGFIAEQAAGRLRGEALQELFESARGWAASARPHPCDVQAHHLFAWAFHRTGAAEAARWHLEAAGNVYCEMPWSFFGDPRAAVAAAMAELGVHPGRPAPEVE</sequence>
<accession>A0A841ILT7</accession>
<dbReference type="EMBL" id="JACHJO010000002">
    <property type="protein sequence ID" value="MBB6118984.1"/>
    <property type="molecule type" value="Genomic_DNA"/>
</dbReference>